<proteinExistence type="predicted"/>
<comment type="caution">
    <text evidence="1">The sequence shown here is derived from an EMBL/GenBank/DDBJ whole genome shotgun (WGS) entry which is preliminary data.</text>
</comment>
<reference evidence="1 2" key="1">
    <citation type="journal article" date="2023" name="Plants (Basel)">
        <title>Bridging the Gap: Combining Genomics and Transcriptomics Approaches to Understand Stylosanthes scabra, an Orphan Legume from the Brazilian Caatinga.</title>
        <authorList>
            <person name="Ferreira-Neto J.R.C."/>
            <person name="da Silva M.D."/>
            <person name="Binneck E."/>
            <person name="de Melo N.F."/>
            <person name="da Silva R.H."/>
            <person name="de Melo A.L.T.M."/>
            <person name="Pandolfi V."/>
            <person name="Bustamante F.O."/>
            <person name="Brasileiro-Vidal A.C."/>
            <person name="Benko-Iseppon A.M."/>
        </authorList>
    </citation>
    <scope>NUCLEOTIDE SEQUENCE [LARGE SCALE GENOMIC DNA]</scope>
    <source>
        <tissue evidence="1">Leaves</tissue>
    </source>
</reference>
<evidence type="ECO:0000313" key="2">
    <source>
        <dbReference type="Proteomes" id="UP001341840"/>
    </source>
</evidence>
<protein>
    <submittedName>
        <fullName evidence="1">Uncharacterized protein</fullName>
    </submittedName>
</protein>
<evidence type="ECO:0000313" key="1">
    <source>
        <dbReference type="EMBL" id="MED6121445.1"/>
    </source>
</evidence>
<accession>A0ABU6RBQ2</accession>
<sequence length="353" mass="41116">MEAGAPLKLSITSVVLIASNDDYELYDVEIDKGLEMHEVLKMKIVHAVVGRSYTDEAFFYQCSISWKHDNIIKGEYFRLNEFGRGCFYYENFERLDSARDLSCRQLKLILLNYCAALDFIHSSGYYITQFHERDLVIRRRNENVEGCFVSISLQPKSSVPSLAARQIRENFHIMARTFAACIRGHSDASNLNLLVDFIKDFQTSDTLWAFPSLMSSSHRISHYARVGNAFKRLDHDFQTKIENEFMEKIHKPGQTFEWLENAKSFQCFYAALGYDNAHVGDTTSIRYQDGLKQFLRFCRNLPAHITRQESPLLDFEDQVDQALTGLCPEFLDVMHYILYKKYVFIVKKQPQYD</sequence>
<organism evidence="1 2">
    <name type="scientific">Stylosanthes scabra</name>
    <dbReference type="NCBI Taxonomy" id="79078"/>
    <lineage>
        <taxon>Eukaryota</taxon>
        <taxon>Viridiplantae</taxon>
        <taxon>Streptophyta</taxon>
        <taxon>Embryophyta</taxon>
        <taxon>Tracheophyta</taxon>
        <taxon>Spermatophyta</taxon>
        <taxon>Magnoliopsida</taxon>
        <taxon>eudicotyledons</taxon>
        <taxon>Gunneridae</taxon>
        <taxon>Pentapetalae</taxon>
        <taxon>rosids</taxon>
        <taxon>fabids</taxon>
        <taxon>Fabales</taxon>
        <taxon>Fabaceae</taxon>
        <taxon>Papilionoideae</taxon>
        <taxon>50 kb inversion clade</taxon>
        <taxon>dalbergioids sensu lato</taxon>
        <taxon>Dalbergieae</taxon>
        <taxon>Pterocarpus clade</taxon>
        <taxon>Stylosanthes</taxon>
    </lineage>
</organism>
<gene>
    <name evidence="1" type="ORF">PIB30_030164</name>
</gene>
<keyword evidence="2" id="KW-1185">Reference proteome</keyword>
<dbReference type="EMBL" id="JASCZI010030333">
    <property type="protein sequence ID" value="MED6121445.1"/>
    <property type="molecule type" value="Genomic_DNA"/>
</dbReference>
<dbReference type="Proteomes" id="UP001341840">
    <property type="component" value="Unassembled WGS sequence"/>
</dbReference>
<name>A0ABU6RBQ2_9FABA</name>